<evidence type="ECO:0000256" key="2">
    <source>
        <dbReference type="ARBA" id="ARBA00009282"/>
    </source>
</evidence>
<dbReference type="FunFam" id="3.20.20.60:FF:000009">
    <property type="entry name" value="2-methylisocitrate lyase"/>
    <property type="match status" value="1"/>
</dbReference>
<evidence type="ECO:0000256" key="1">
    <source>
        <dbReference type="ARBA" id="ARBA00001050"/>
    </source>
</evidence>
<dbReference type="InterPro" id="IPR015813">
    <property type="entry name" value="Pyrv/PenolPyrv_kinase-like_dom"/>
</dbReference>
<evidence type="ECO:0000313" key="8">
    <source>
        <dbReference type="Proteomes" id="UP000234190"/>
    </source>
</evidence>
<dbReference type="CDD" id="cd00377">
    <property type="entry name" value="ICL_PEPM"/>
    <property type="match status" value="1"/>
</dbReference>
<dbReference type="InterPro" id="IPR040442">
    <property type="entry name" value="Pyrv_kinase-like_dom_sf"/>
</dbReference>
<proteinExistence type="inferred from homology"/>
<dbReference type="Proteomes" id="UP000234190">
    <property type="component" value="Unassembled WGS sequence"/>
</dbReference>
<comment type="similarity">
    <text evidence="2">Belongs to the isocitrate lyase/PEP mutase superfamily. Methylisocitrate lyase family.</text>
</comment>
<evidence type="ECO:0000256" key="4">
    <source>
        <dbReference type="ARBA" id="ARBA00044762"/>
    </source>
</evidence>
<comment type="catalytic activity">
    <reaction evidence="1">
        <text>(2S,3R)-3-hydroxybutane-1,2,3-tricarboxylate = pyruvate + succinate</text>
        <dbReference type="Rhea" id="RHEA:16809"/>
        <dbReference type="ChEBI" id="CHEBI:15361"/>
        <dbReference type="ChEBI" id="CHEBI:30031"/>
        <dbReference type="ChEBI" id="CHEBI:57429"/>
        <dbReference type="EC" id="4.1.3.30"/>
    </reaction>
</comment>
<protein>
    <recommendedName>
        <fullName evidence="6">2-methylisocitrate lyase</fullName>
        <ecNumber evidence="3">4.1.3.30</ecNumber>
    </recommendedName>
</protein>
<gene>
    <name evidence="7" type="ORF">CR159_11225</name>
</gene>
<dbReference type="SUPFAM" id="SSF51621">
    <property type="entry name" value="Phosphoenolpyruvate/pyruvate domain"/>
    <property type="match status" value="1"/>
</dbReference>
<organism evidence="7 8">
    <name type="scientific">Pollutimonas subterranea</name>
    <dbReference type="NCBI Taxonomy" id="2045210"/>
    <lineage>
        <taxon>Bacteria</taxon>
        <taxon>Pseudomonadati</taxon>
        <taxon>Pseudomonadota</taxon>
        <taxon>Betaproteobacteria</taxon>
        <taxon>Burkholderiales</taxon>
        <taxon>Alcaligenaceae</taxon>
        <taxon>Pollutimonas</taxon>
    </lineage>
</organism>
<dbReference type="EMBL" id="PDNW01000008">
    <property type="protein sequence ID" value="PLC49851.1"/>
    <property type="molecule type" value="Genomic_DNA"/>
</dbReference>
<evidence type="ECO:0000256" key="6">
    <source>
        <dbReference type="ARBA" id="ARBA00073849"/>
    </source>
</evidence>
<dbReference type="OrthoDB" id="9771433at2"/>
<dbReference type="Gene3D" id="3.20.20.60">
    <property type="entry name" value="Phosphoenolpyruvate-binding domains"/>
    <property type="match status" value="1"/>
</dbReference>
<dbReference type="AlphaFoldDB" id="A0A2N4U4B0"/>
<sequence length="324" mass="35148">MKRNNSTNRSFLHKYCGEYVTAPRPNQSYPLGLRQTSGRNAQLRQSIDAKQFLVAPGAYDCIGARLVEQAGFPAVYLTGSGMSMSMLGAPDVGLMSFSEILDRASRIADVVSIPVIVDADTGYGGPLNVIRTVRDFERAGMSGIQIEDQAWPKKCGHEGGRNLVAASEMEGRIKAAVDARIDPDLLIIARTDARTDHGLDDAIDRANRYVQAGADMIFVESPEDGSEMATIAKDVSAPVLANMVEGGRSPILTATQLAELGFSMAIYPNALTRRFTHAGAEMLKDLKAAGTTSASTPGMLTHRELWSLFEYEKWISTEERLRGS</sequence>
<accession>A0A2N4U4B0</accession>
<evidence type="ECO:0000313" key="7">
    <source>
        <dbReference type="EMBL" id="PLC49851.1"/>
    </source>
</evidence>
<dbReference type="InterPro" id="IPR039556">
    <property type="entry name" value="ICL/PEPM"/>
</dbReference>
<comment type="function">
    <text evidence="5">Involved in the catabolism of short chain fatty acids (SCFA) via the 2-methylcitrate cycle I (propionate degradation route). Catalyzes the thermodynamically favored C-C bond cleavage of (2R,3S)-2-methylisocitrate to yield pyruvate and succinate via an alpha-carboxy-carbanion intermediate.</text>
</comment>
<dbReference type="GO" id="GO:0046421">
    <property type="term" value="F:methylisocitrate lyase activity"/>
    <property type="evidence" value="ECO:0007669"/>
    <property type="project" value="UniProtKB-EC"/>
</dbReference>
<evidence type="ECO:0000256" key="3">
    <source>
        <dbReference type="ARBA" id="ARBA00012260"/>
    </source>
</evidence>
<dbReference type="PANTHER" id="PTHR42905">
    <property type="entry name" value="PHOSPHOENOLPYRUVATE CARBOXYLASE"/>
    <property type="match status" value="1"/>
</dbReference>
<dbReference type="PANTHER" id="PTHR42905:SF5">
    <property type="entry name" value="CARBOXYVINYL-CARBOXYPHOSPHONATE PHOSPHORYLMUTASE, CHLOROPLASTIC"/>
    <property type="match status" value="1"/>
</dbReference>
<reference evidence="7 8" key="1">
    <citation type="submission" date="2017-10" db="EMBL/GenBank/DDBJ databases">
        <title>Two draft genome sequences of Pusillimonas sp. strains isolated from a nitrate- and radionuclide-contaminated groundwater in Russia.</title>
        <authorList>
            <person name="Grouzdev D.S."/>
            <person name="Tourova T.P."/>
            <person name="Goeva M.A."/>
            <person name="Babich T.L."/>
            <person name="Sokolova D.S."/>
            <person name="Abdullin R."/>
            <person name="Poltaraus A.B."/>
            <person name="Toshchakov S.V."/>
            <person name="Nazina T.N."/>
        </authorList>
    </citation>
    <scope>NUCLEOTIDE SEQUENCE [LARGE SCALE GENOMIC DNA]</scope>
    <source>
        <strain evidence="7 8">JR1/69-3-13</strain>
    </source>
</reference>
<comment type="subunit">
    <text evidence="4">Homotetramer; dimer of dimers.</text>
</comment>
<comment type="caution">
    <text evidence="7">The sequence shown here is derived from an EMBL/GenBank/DDBJ whole genome shotgun (WGS) entry which is preliminary data.</text>
</comment>
<evidence type="ECO:0000256" key="5">
    <source>
        <dbReference type="ARBA" id="ARBA00057039"/>
    </source>
</evidence>
<name>A0A2N4U4B0_9BURK</name>
<keyword evidence="8" id="KW-1185">Reference proteome</keyword>
<dbReference type="Pfam" id="PF13714">
    <property type="entry name" value="PEP_mutase"/>
    <property type="match status" value="1"/>
</dbReference>
<dbReference type="EC" id="4.1.3.30" evidence="3"/>